<dbReference type="AlphaFoldDB" id="A0AA42DNW4"/>
<organism evidence="2 3">
    <name type="scientific">Holtiella tumoricola</name>
    <dbReference type="NCBI Taxonomy" id="3018743"/>
    <lineage>
        <taxon>Bacteria</taxon>
        <taxon>Bacillati</taxon>
        <taxon>Bacillota</taxon>
        <taxon>Clostridia</taxon>
        <taxon>Lachnospirales</taxon>
        <taxon>Cellulosilyticaceae</taxon>
        <taxon>Holtiella</taxon>
    </lineage>
</organism>
<dbReference type="RefSeq" id="WP_053985214.1">
    <property type="nucleotide sequence ID" value="NZ_JAQIFT010000048.1"/>
</dbReference>
<gene>
    <name evidence="2" type="ORF">PBV87_12965</name>
</gene>
<name>A0AA42DNW4_9FIRM</name>
<evidence type="ECO:0000256" key="1">
    <source>
        <dbReference type="SAM" id="Coils"/>
    </source>
</evidence>
<protein>
    <submittedName>
        <fullName evidence="2">Uncharacterized protein</fullName>
    </submittedName>
</protein>
<feature type="coiled-coil region" evidence="1">
    <location>
        <begin position="83"/>
        <end position="117"/>
    </location>
</feature>
<accession>A0AA42DNW4</accession>
<proteinExistence type="predicted"/>
<comment type="caution">
    <text evidence="2">The sequence shown here is derived from an EMBL/GenBank/DDBJ whole genome shotgun (WGS) entry which is preliminary data.</text>
</comment>
<sequence length="179" mass="20573">MKISTNMSYAEALNLHNKVNKTTEEQDKLWNERANNQALDRALYLNDLSKVYEEQFKAENLAKKLAKGESLTKEERAYLEKVNPQLLKDAEKAKQEAENLKNQLKNAKDKQTAQKLIEQASFQANAVAKYNKQYADLLKEAISKVCSDEQGYKHDNDKTNTIDNLFVRDSNESSVDFYS</sequence>
<dbReference type="Proteomes" id="UP001169242">
    <property type="component" value="Unassembled WGS sequence"/>
</dbReference>
<dbReference type="EMBL" id="JAQIFT010000048">
    <property type="protein sequence ID" value="MDA3732400.1"/>
    <property type="molecule type" value="Genomic_DNA"/>
</dbReference>
<reference evidence="2" key="1">
    <citation type="journal article" date="2023" name="Int. J. Syst. Evol. Microbiol.">
        <title>&lt;i&gt;Holtiella tumoricola&lt;/i&gt; gen. nov. sp. nov., isolated from a human clinical sample.</title>
        <authorList>
            <person name="Allen-Vercoe E."/>
            <person name="Daigneault M.C."/>
            <person name="Vancuren S.J."/>
            <person name="Cochrane K."/>
            <person name="O'Neal L.L."/>
            <person name="Sankaranarayanan K."/>
            <person name="Lawson P.A."/>
        </authorList>
    </citation>
    <scope>NUCLEOTIDE SEQUENCE</scope>
    <source>
        <strain evidence="2">CC70A</strain>
    </source>
</reference>
<evidence type="ECO:0000313" key="2">
    <source>
        <dbReference type="EMBL" id="MDA3732400.1"/>
    </source>
</evidence>
<keyword evidence="3" id="KW-1185">Reference proteome</keyword>
<keyword evidence="1" id="KW-0175">Coiled coil</keyword>
<evidence type="ECO:0000313" key="3">
    <source>
        <dbReference type="Proteomes" id="UP001169242"/>
    </source>
</evidence>